<dbReference type="InterPro" id="IPR005546">
    <property type="entry name" value="Autotransporte_beta"/>
</dbReference>
<evidence type="ECO:0000313" key="3">
    <source>
        <dbReference type="EMBL" id="TWB36501.1"/>
    </source>
</evidence>
<dbReference type="PROSITE" id="PS51208">
    <property type="entry name" value="AUTOTRANSPORTER"/>
    <property type="match status" value="1"/>
</dbReference>
<comment type="caution">
    <text evidence="3">The sequence shown here is derived from an EMBL/GenBank/DDBJ whole genome shotgun (WGS) entry which is preliminary data.</text>
</comment>
<dbReference type="EMBL" id="VITR01000017">
    <property type="protein sequence ID" value="TWB36501.1"/>
    <property type="molecule type" value="Genomic_DNA"/>
</dbReference>
<feature type="domain" description="Autotransporter" evidence="2">
    <location>
        <begin position="1423"/>
        <end position="1704"/>
    </location>
</feature>
<evidence type="ECO:0000313" key="4">
    <source>
        <dbReference type="Proteomes" id="UP000315751"/>
    </source>
</evidence>
<reference evidence="3 4" key="1">
    <citation type="submission" date="2019-06" db="EMBL/GenBank/DDBJ databases">
        <title>Genomic Encyclopedia of Type Strains, Phase IV (KMG-V): Genome sequencing to study the core and pangenomes of soil and plant-associated prokaryotes.</title>
        <authorList>
            <person name="Whitman W."/>
        </authorList>
    </citation>
    <scope>NUCLEOTIDE SEQUENCE [LARGE SCALE GENOMIC DNA]</scope>
    <source>
        <strain evidence="3 4">BR 11622</strain>
    </source>
</reference>
<feature type="region of interest" description="Disordered" evidence="1">
    <location>
        <begin position="1252"/>
        <end position="1324"/>
    </location>
</feature>
<feature type="compositionally biased region" description="Gly residues" evidence="1">
    <location>
        <begin position="1256"/>
        <end position="1311"/>
    </location>
</feature>
<organism evidence="3 4">
    <name type="scientific">Nitrospirillum amazonense</name>
    <dbReference type="NCBI Taxonomy" id="28077"/>
    <lineage>
        <taxon>Bacteria</taxon>
        <taxon>Pseudomonadati</taxon>
        <taxon>Pseudomonadota</taxon>
        <taxon>Alphaproteobacteria</taxon>
        <taxon>Rhodospirillales</taxon>
        <taxon>Azospirillaceae</taxon>
        <taxon>Nitrospirillum</taxon>
    </lineage>
</organism>
<dbReference type="Proteomes" id="UP000315751">
    <property type="component" value="Unassembled WGS sequence"/>
</dbReference>
<evidence type="ECO:0000256" key="1">
    <source>
        <dbReference type="SAM" id="MobiDB-lite"/>
    </source>
</evidence>
<proteinExistence type="predicted"/>
<dbReference type="InterPro" id="IPR036709">
    <property type="entry name" value="Autotransporte_beta_dom_sf"/>
</dbReference>
<gene>
    <name evidence="3" type="ORF">FBZ90_11762</name>
</gene>
<protein>
    <submittedName>
        <fullName evidence="3">Uncharacterized protein with beta-barrel porin domain</fullName>
    </submittedName>
</protein>
<sequence length="1704" mass="162541">MGREMAASGGLLRGAPSLLALGVALVAGPARPQDVTLTGTTPGYANAGTLGAVSITAAATVAGGTVAGLANTGAIALVTIAGTLTGTAGVLNQGSIGALVDSGTIQGAAIALRNDGTIASLAIAAAGGLSAGSTAFYNGGSIGTLANQGRIGDGIGFGRHALFNAGSIGTFLNGGLITGFSGGVVNIGSIGSLANTGTIEGPVIALLNQGTIGRLDNGGIVNAASTALYVHTLGGVGILSNSGLIAGRAGLWNDGSIATLVNTGTLSGGTQAGLLNRGWIGQARNLATINAQLTGVDNSGTIDTLANSGTISGRSDGLVNAGTVGTLSNSGTLISRGEGLYNGQGTLGVVDNTGTISGYKAIANAATLGRLANAGLISGTGFALDLSGTTGTVSNSGTIVGPTALRLNSGATLAGLVNQGTIIGNILNLSATVLTLSGGVGLGTYTGAHGGQATVSSTLANVVLGGGQLLLNDRVDVSGHTLVNTGAAVVLDTVVSVTGAYAQAGGSLNLTSSSARLVVDGTALVTGGTVMASPDGAANYLVGALVGTLVQGGAGSSYAGVTVASGVTGLAVAGRASGNDLLATALNDYIGGTLSTLDNSGVITAAAAVHVASGGQVGTLNNSGTLGGITRGLSNAGTIGTLANSGLITGATALYTGGSIGGLANSGVIAGRIINASANTFSIVGGSGAATGTLTGLAGAQGTLVSGGADVVLSSGALLLNDAVDVGAHTLVNSGASVLLSSIVSVTGNYAQTGGTLVAGIGGASAGQLTVSGTASLTGGTMAVAALAGANLLVGDHYTLIAAGALSASGLTAAATGFTATLGTATNGTATDLILTLVSDYVGGTLGTLTNSGLLSAATVVMITAAGSLGTLANTGTIIGDVVNASGNDLAVTGGSGGTMATLAGGTIRNTLSNLAFVAGDISLGDAIDATGHTVANTGATLILSRDVVLIGAFNQTAGTLVAGGHVLSVSGAATVSGGMVSAGVDAGGTYRVGDSVTLIHAGAGSRYGGATVTSGIEGLSATGVTQGGDLLAVAGNDYVGGGLDRLDVTGTLANTAGGATALYIAAGGALGTLANSGVIAGDIVNRSTIALAISGGTDDAPGTLTGAAGRLGSITSRLADVRFIAGTLLLNDHLDVGAHGVVNSGATLLVNTAINITGSYSQTRGGLVIGVASASGYGSLVISGSASLTGGAVTLRPTGGGALTPGSYTIVSAGAGLTASNLALTAAGYTVTSSTVTSGGHTQLVLTLNTASSGTTGGTTGGTQGGGTGETIGGTPGGGTDPGSGSGSGGNGPDGTDSGTGNGGTTGGGTTTPTGPSIPTPPATVRYAAVGRAQGGAAMGTGTALDRIAAGGGPAATAFQAAVLTPLSGLSGADQQRAVAQLAPNQTTPQMALTMTIPTTTAISQRQQTVAAVMGSGAAAGSGGQRGVLWGEVLGGGALRATTADVAGYRASSAGLVIGVDGYADDQVMAGLAFSWLNSAAVGQGTAAQSLTRVGSYQLTAYGVWRPDAIGGRLSVQGQVSVGYNQFDQRRWIGFLGARANADYGGEQYLGKVAVGYDLPLAGALTLTPQYSLRAVRLTNHGYQEHDAGIAGLSVDALVTSNLTQEVGAVLATRIDTGLGTLAPEVRLAWVHDYLNGPVATTGVLAGVAFASTTAQVDADGVAIGVGATLRQGDGVSLRLEYTGDLRHDYQSHAGVLRATWAF</sequence>
<accession>A0A560GRV8</accession>
<name>A0A560GRV8_9PROT</name>
<dbReference type="SUPFAM" id="SSF103515">
    <property type="entry name" value="Autotransporter"/>
    <property type="match status" value="1"/>
</dbReference>
<dbReference type="SMART" id="SM00869">
    <property type="entry name" value="Autotransporter"/>
    <property type="match status" value="1"/>
</dbReference>
<keyword evidence="4" id="KW-1185">Reference proteome</keyword>
<evidence type="ECO:0000259" key="2">
    <source>
        <dbReference type="PROSITE" id="PS51208"/>
    </source>
</evidence>
<dbReference type="Pfam" id="PF03797">
    <property type="entry name" value="Autotransporter"/>
    <property type="match status" value="1"/>
</dbReference>
<dbReference type="Gene3D" id="2.40.128.130">
    <property type="entry name" value="Autotransporter beta-domain"/>
    <property type="match status" value="1"/>
</dbReference>